<dbReference type="InterPro" id="IPR002347">
    <property type="entry name" value="SDR_fam"/>
</dbReference>
<dbReference type="Pfam" id="PF00106">
    <property type="entry name" value="adh_short"/>
    <property type="match status" value="1"/>
</dbReference>
<organism evidence="2 3">
    <name type="scientific">Candidatus Nitrosarchaeum limnium BG20</name>
    <dbReference type="NCBI Taxonomy" id="859192"/>
    <lineage>
        <taxon>Archaea</taxon>
        <taxon>Nitrososphaerota</taxon>
        <taxon>Nitrososphaeria</taxon>
        <taxon>Nitrosopumilales</taxon>
        <taxon>Nitrosopumilaceae</taxon>
        <taxon>Nitrosarchaeum</taxon>
    </lineage>
</organism>
<name>S2EL40_9ARCH</name>
<evidence type="ECO:0000313" key="3">
    <source>
        <dbReference type="Proteomes" id="UP000014065"/>
    </source>
</evidence>
<accession>S2EL40</accession>
<dbReference type="PANTHER" id="PTHR42879">
    <property type="entry name" value="3-OXOACYL-(ACYL-CARRIER-PROTEIN) REDUCTASE"/>
    <property type="match status" value="1"/>
</dbReference>
<gene>
    <name evidence="2" type="ORF">BG20_I0134</name>
</gene>
<sequence>MKEKKWGRIINIGSSSSYQGFSEGTIYCSSKHALLGLSRSLFAELKESKIRVFSISPGSIKTKMGKQDKKQNYKTFLDPKEVAEYIVYSINFDKELVSEEIRLNRFTM</sequence>
<dbReference type="Gene3D" id="3.40.50.720">
    <property type="entry name" value="NAD(P)-binding Rossmann-like Domain"/>
    <property type="match status" value="1"/>
</dbReference>
<comment type="caution">
    <text evidence="2">The sequence shown here is derived from an EMBL/GenBank/DDBJ whole genome shotgun (WGS) entry which is preliminary data.</text>
</comment>
<evidence type="ECO:0000256" key="1">
    <source>
        <dbReference type="ARBA" id="ARBA00006484"/>
    </source>
</evidence>
<dbReference type="EMBL" id="AHJG01000193">
    <property type="protein sequence ID" value="EPA05342.1"/>
    <property type="molecule type" value="Genomic_DNA"/>
</dbReference>
<evidence type="ECO:0000313" key="2">
    <source>
        <dbReference type="EMBL" id="EPA05342.1"/>
    </source>
</evidence>
<dbReference type="SUPFAM" id="SSF51735">
    <property type="entry name" value="NAD(P)-binding Rossmann-fold domains"/>
    <property type="match status" value="1"/>
</dbReference>
<dbReference type="InterPro" id="IPR050259">
    <property type="entry name" value="SDR"/>
</dbReference>
<evidence type="ECO:0008006" key="4">
    <source>
        <dbReference type="Google" id="ProtNLM"/>
    </source>
</evidence>
<protein>
    <recommendedName>
        <fullName evidence="4">Oxidoreductase, short chain dehydrogenase/reductase family protein</fullName>
    </recommendedName>
</protein>
<dbReference type="AlphaFoldDB" id="S2EL40"/>
<reference evidence="2 3" key="1">
    <citation type="journal article" date="2012" name="J. Bacteriol.">
        <title>Genome Sequence of "Candidatus Nitrosoarchaeum limnia" BG20, a Low-Salinity Ammonia-Oxidizing Archaeon from the San Francisco Bay Estuary.</title>
        <authorList>
            <person name="Mosier A.C."/>
            <person name="Allen E.E."/>
            <person name="Kim M."/>
            <person name="Ferriera S."/>
            <person name="Francis C.A."/>
        </authorList>
    </citation>
    <scope>NUCLEOTIDE SEQUENCE [LARGE SCALE GENOMIC DNA]</scope>
    <source>
        <strain evidence="2 3">BG20</strain>
    </source>
</reference>
<dbReference type="PANTHER" id="PTHR42879:SF2">
    <property type="entry name" value="3-OXOACYL-[ACYL-CARRIER-PROTEIN] REDUCTASE FABG"/>
    <property type="match status" value="1"/>
</dbReference>
<proteinExistence type="inferred from homology"/>
<dbReference type="PRINTS" id="PR00081">
    <property type="entry name" value="GDHRDH"/>
</dbReference>
<dbReference type="InterPro" id="IPR036291">
    <property type="entry name" value="NAD(P)-bd_dom_sf"/>
</dbReference>
<dbReference type="CDD" id="cd05233">
    <property type="entry name" value="SDR_c"/>
    <property type="match status" value="1"/>
</dbReference>
<keyword evidence="3" id="KW-1185">Reference proteome</keyword>
<dbReference type="Proteomes" id="UP000014065">
    <property type="component" value="Unassembled WGS sequence"/>
</dbReference>
<comment type="similarity">
    <text evidence="1">Belongs to the short-chain dehydrogenases/reductases (SDR) family.</text>
</comment>